<evidence type="ECO:0000313" key="6">
    <source>
        <dbReference type="EMBL" id="NIR76123.1"/>
    </source>
</evidence>
<name>A0AAE4ZAL4_9BACT</name>
<feature type="domain" description="Aminotransferase class V" evidence="5">
    <location>
        <begin position="27"/>
        <end position="361"/>
    </location>
</feature>
<accession>A0AAE4ZAL4</accession>
<dbReference type="Proteomes" id="UP000702544">
    <property type="component" value="Unassembled WGS sequence"/>
</dbReference>
<comment type="caution">
    <text evidence="6">The sequence shown here is derived from an EMBL/GenBank/DDBJ whole genome shotgun (WGS) entry which is preliminary data.</text>
</comment>
<dbReference type="InterPro" id="IPR015422">
    <property type="entry name" value="PyrdxlP-dep_Trfase_small"/>
</dbReference>
<keyword evidence="2" id="KW-0663">Pyridoxal phosphate</keyword>
<evidence type="ECO:0000259" key="5">
    <source>
        <dbReference type="Pfam" id="PF00266"/>
    </source>
</evidence>
<dbReference type="PANTHER" id="PTHR43586">
    <property type="entry name" value="CYSTEINE DESULFURASE"/>
    <property type="match status" value="1"/>
</dbReference>
<dbReference type="PROSITE" id="PS00595">
    <property type="entry name" value="AA_TRANSFER_CLASS_5"/>
    <property type="match status" value="1"/>
</dbReference>
<evidence type="ECO:0000256" key="4">
    <source>
        <dbReference type="RuleBase" id="RU004504"/>
    </source>
</evidence>
<dbReference type="InterPro" id="IPR000192">
    <property type="entry name" value="Aminotrans_V_dom"/>
</dbReference>
<dbReference type="PANTHER" id="PTHR43586:SF15">
    <property type="entry name" value="BLR3095 PROTEIN"/>
    <property type="match status" value="1"/>
</dbReference>
<protein>
    <submittedName>
        <fullName evidence="6">Aminotransferase class V-fold PLP-dependent enzyme</fullName>
    </submittedName>
</protein>
<dbReference type="InterPro" id="IPR015421">
    <property type="entry name" value="PyrdxlP-dep_Trfase_major"/>
</dbReference>
<comment type="cofactor">
    <cofactor evidence="1 4">
        <name>pyridoxal 5'-phosphate</name>
        <dbReference type="ChEBI" id="CHEBI:597326"/>
    </cofactor>
</comment>
<gene>
    <name evidence="6" type="ORF">GWO12_13590</name>
</gene>
<comment type="similarity">
    <text evidence="3">Belongs to the class-V pyridoxal-phosphate-dependent aminotransferase family.</text>
</comment>
<evidence type="ECO:0000256" key="2">
    <source>
        <dbReference type="ARBA" id="ARBA00022898"/>
    </source>
</evidence>
<evidence type="ECO:0000256" key="1">
    <source>
        <dbReference type="ARBA" id="ARBA00001933"/>
    </source>
</evidence>
<dbReference type="Pfam" id="PF00266">
    <property type="entry name" value="Aminotran_5"/>
    <property type="match status" value="1"/>
</dbReference>
<keyword evidence="6" id="KW-0808">Transferase</keyword>
<dbReference type="InterPro" id="IPR015424">
    <property type="entry name" value="PyrdxlP-dep_Trfase"/>
</dbReference>
<dbReference type="SUPFAM" id="SSF53383">
    <property type="entry name" value="PLP-dependent transferases"/>
    <property type="match status" value="1"/>
</dbReference>
<organism evidence="6 7">
    <name type="scientific">Candidatus Kutchimonas denitrificans</name>
    <dbReference type="NCBI Taxonomy" id="3056748"/>
    <lineage>
        <taxon>Bacteria</taxon>
        <taxon>Pseudomonadati</taxon>
        <taxon>Gemmatimonadota</taxon>
        <taxon>Gemmatimonadia</taxon>
        <taxon>Candidatus Palauibacterales</taxon>
        <taxon>Candidatus Palauibacteraceae</taxon>
        <taxon>Candidatus Kutchimonas</taxon>
    </lineage>
</organism>
<reference evidence="6 7" key="1">
    <citation type="submission" date="2020-01" db="EMBL/GenBank/DDBJ databases">
        <title>Genomes assembled from Gulf of Kutch pelagic sediment metagenomes.</title>
        <authorList>
            <person name="Chandrashekar M."/>
            <person name="Mahajan M.S."/>
            <person name="Dave K.J."/>
            <person name="Vatsa P."/>
            <person name="Nathani N.M."/>
        </authorList>
    </citation>
    <scope>NUCLEOTIDE SEQUENCE [LARGE SCALE GENOMIC DNA]</scope>
    <source>
        <strain evidence="6">KS3-K002</strain>
    </source>
</reference>
<evidence type="ECO:0000256" key="3">
    <source>
        <dbReference type="RuleBase" id="RU004075"/>
    </source>
</evidence>
<sequence>MTGNAVNFDVETLRRSEFPEFDERGSVYLNSASVGPLPRRTRRALQEFSAEAGAPDHRVHEYVEEIPATARRLCARLIGARPHEIALGANTTFGLALAASALPVEPGDTVLLLDGEFPANVYPWLNRERDGVRIEFVPRDERGLPNESAALERIERGDVRIFAASLVNFVSGFRLDLEAISRACRRHGTYLVIDGIQAVGAVPVDVSAVDVDMLACGGQKWLLSPNGVGFVYVREGLIGELDPATVGWLSFKATQNFEELLDYQFEPLDDARRFELGSLPFYCLRGLSESLSLLLELGVPAIEKHVRKVQAKLTAWVESRRDVDWVSDPSPARRSGILSFRVPDPAFTDARLRESGITVSVREGAVRAATHAFNTWEDIERLTACVESTLD</sequence>
<dbReference type="EMBL" id="JAACAK010000113">
    <property type="protein sequence ID" value="NIR76123.1"/>
    <property type="molecule type" value="Genomic_DNA"/>
</dbReference>
<dbReference type="GO" id="GO:0008483">
    <property type="term" value="F:transaminase activity"/>
    <property type="evidence" value="ECO:0007669"/>
    <property type="project" value="UniProtKB-KW"/>
</dbReference>
<dbReference type="InterPro" id="IPR020578">
    <property type="entry name" value="Aminotrans_V_PyrdxlP_BS"/>
</dbReference>
<evidence type="ECO:0000313" key="7">
    <source>
        <dbReference type="Proteomes" id="UP000702544"/>
    </source>
</evidence>
<dbReference type="AlphaFoldDB" id="A0AAE4ZAL4"/>
<dbReference type="Gene3D" id="3.40.640.10">
    <property type="entry name" value="Type I PLP-dependent aspartate aminotransferase-like (Major domain)"/>
    <property type="match status" value="1"/>
</dbReference>
<dbReference type="Gene3D" id="3.90.1150.10">
    <property type="entry name" value="Aspartate Aminotransferase, domain 1"/>
    <property type="match status" value="1"/>
</dbReference>
<keyword evidence="6" id="KW-0032">Aminotransferase</keyword>
<proteinExistence type="inferred from homology"/>